<dbReference type="EMBL" id="PFAS01000036">
    <property type="protein sequence ID" value="PIT93835.1"/>
    <property type="molecule type" value="Genomic_DNA"/>
</dbReference>
<accession>A0A2M6WM24</accession>
<protein>
    <submittedName>
        <fullName evidence="2">Uncharacterized protein</fullName>
    </submittedName>
</protein>
<evidence type="ECO:0000313" key="3">
    <source>
        <dbReference type="Proteomes" id="UP000229335"/>
    </source>
</evidence>
<proteinExistence type="predicted"/>
<feature type="region of interest" description="Disordered" evidence="1">
    <location>
        <begin position="1076"/>
        <end position="1152"/>
    </location>
</feature>
<feature type="region of interest" description="Disordered" evidence="1">
    <location>
        <begin position="1"/>
        <end position="29"/>
    </location>
</feature>
<name>A0A2M6WM24_9BACT</name>
<feature type="compositionally biased region" description="Pro residues" evidence="1">
    <location>
        <begin position="542"/>
        <end position="557"/>
    </location>
</feature>
<feature type="region of interest" description="Disordered" evidence="1">
    <location>
        <begin position="618"/>
        <end position="656"/>
    </location>
</feature>
<feature type="region of interest" description="Disordered" evidence="1">
    <location>
        <begin position="240"/>
        <end position="314"/>
    </location>
</feature>
<feature type="region of interest" description="Disordered" evidence="1">
    <location>
        <begin position="533"/>
        <end position="587"/>
    </location>
</feature>
<feature type="compositionally biased region" description="Low complexity" evidence="1">
    <location>
        <begin position="1117"/>
        <end position="1145"/>
    </location>
</feature>
<feature type="compositionally biased region" description="Basic and acidic residues" evidence="1">
    <location>
        <begin position="682"/>
        <end position="691"/>
    </location>
</feature>
<comment type="caution">
    <text evidence="2">The sequence shown here is derived from an EMBL/GenBank/DDBJ whole genome shotgun (WGS) entry which is preliminary data.</text>
</comment>
<evidence type="ECO:0000256" key="1">
    <source>
        <dbReference type="SAM" id="MobiDB-lite"/>
    </source>
</evidence>
<feature type="compositionally biased region" description="Basic and acidic residues" evidence="1">
    <location>
        <begin position="699"/>
        <end position="716"/>
    </location>
</feature>
<gene>
    <name evidence="2" type="ORF">COU00_02175</name>
</gene>
<dbReference type="Proteomes" id="UP000229335">
    <property type="component" value="Unassembled WGS sequence"/>
</dbReference>
<feature type="compositionally biased region" description="Polar residues" evidence="1">
    <location>
        <begin position="1087"/>
        <end position="1101"/>
    </location>
</feature>
<feature type="region of interest" description="Disordered" evidence="1">
    <location>
        <begin position="1270"/>
        <end position="1294"/>
    </location>
</feature>
<feature type="compositionally biased region" description="Pro residues" evidence="1">
    <location>
        <begin position="1106"/>
        <end position="1116"/>
    </location>
</feature>
<evidence type="ECO:0000313" key="2">
    <source>
        <dbReference type="EMBL" id="PIT93835.1"/>
    </source>
</evidence>
<reference evidence="3" key="1">
    <citation type="submission" date="2017-09" db="EMBL/GenBank/DDBJ databases">
        <title>Depth-based differentiation of microbial function through sediment-hosted aquifers and enrichment of novel symbionts in the deep terrestrial subsurface.</title>
        <authorList>
            <person name="Probst A.J."/>
            <person name="Ladd B."/>
            <person name="Jarett J.K."/>
            <person name="Geller-Mcgrath D.E."/>
            <person name="Sieber C.M.K."/>
            <person name="Emerson J.B."/>
            <person name="Anantharaman K."/>
            <person name="Thomas B.C."/>
            <person name="Malmstrom R."/>
            <person name="Stieglmeier M."/>
            <person name="Klingl A."/>
            <person name="Woyke T."/>
            <person name="Ryan C.M."/>
            <person name="Banfield J.F."/>
        </authorList>
    </citation>
    <scope>NUCLEOTIDE SEQUENCE [LARGE SCALE GENOMIC DNA]</scope>
</reference>
<feature type="compositionally biased region" description="Basic and acidic residues" evidence="1">
    <location>
        <begin position="618"/>
        <end position="653"/>
    </location>
</feature>
<feature type="region of interest" description="Disordered" evidence="1">
    <location>
        <begin position="668"/>
        <end position="721"/>
    </location>
</feature>
<feature type="compositionally biased region" description="Basic and acidic residues" evidence="1">
    <location>
        <begin position="254"/>
        <end position="275"/>
    </location>
</feature>
<feature type="compositionally biased region" description="Basic and acidic residues" evidence="1">
    <location>
        <begin position="299"/>
        <end position="314"/>
    </location>
</feature>
<sequence>MREKNRFDDWEEEETPLEKKKRKKRSAKKLDAFNMPDTPILPKVQIDAERQEIATPEHQPEIELTPEVKKLFKNFFDISEIVNKWDYDYSLFMGRDKITAIKKLPNEERPERFKGIEEWSDIKTDADINQSRKIIKELYDSMQNKEPFKSLSPIIKYVSYIATLDGFFDNLPEEEKIQQYPFTLAKKMENELRGHWSDPKGVAEIQLKYKKLLPKETFDEIVQYNEVSVDAAIEAKKVAVEKKDTSSPSVSAQETEKETADEARPENKLKQKLEGEIEPLTGQTASTEKTKWMPEIGTEAERENQTSEKKTVNERKEVLKEKKNLASTPEQKISPDGFVIGQEVIGIDKHSNPEPGWKIIGWTMKKEEQVAYYFLVKRKGDEKQKLELTAERLRDLQQSVTLETENEKKKTEQPVAPQQPIIEEEISAEKKEKKLKKSIQNAYFQLEYVLLDNQPNPDFKNVNKNDVKNLLDNKGLLRAYINESFRETSAPTLVYLIKEGEMFNKEYKESRLGPSLWIYRKIINLAEEVLKQKSEPENPEVEPQPEPILPTKTPPEEPLQEPTLLEQNPEEKKGLESITTKDATGEEKTFKISDKVLSFTDEEDYFFNNENAEKKAKECLKEQISESTPKSEKESEEEKDKVPEEEAGERVLDEVDLAQIAEVEEELKKALDAEQEETSADEFWKDVDGALKQESSSPQDKEKPEEEFLNKIKGKSEAAAISEPSEKAKGFFEKIANFGSKIEEKKAGWFKRRLSWLSQKADWSPKVSEFLNQWSDNYQKKEERERSFQKNQTKDYWQKGFGVMKVWANASKIVLAPFFSSYRLAMYATLFGTEAAGAAKETRLHNQEITWLDEDLAEEEAWKLYEQADIGKKLESQALLEGKQESTQVSQDKQSEWENDVKKLREAYRQGLPERLMKRLEHFNKKADNREVLPTLANITNTLTTTIAGRTIVWQLRYWDEKVKSWEAEKKAGKISETVKNIKIGLVRSFSQKLLEDMDKAIGRAGAVDALAMGFKGMEMAGKAASAVFIAESYVNLTKRLHAIYEHPELLSKIWEAGTEKLSNFLGGGASVSLTSEGSGTAGHITPSPTKQTVPSPTKEASPTPTLSPSPSPSPTPTYTETPIKPSPTEFSPTPTPQPTETFTPAPSATEHIQPSLTPVKNVLSEPANVNLQETTSARGYLALAESQRDHVVKVEYLQRAADMEIKNNHFGEAEAIIKNAQAIINEHQNDIYSPLLEGKQDILTKLENKLPPANMPKGQSDWSVYGDKREEPPFLGDMAQPDQSAASASAGRGVNEQVNLSGISGKRGIYGGAEQFVQKAYVSELSKFTPGSDEYQAALAHHADRVKDLLVADIKNNGGKKFGLEGVANPDKISAEQFNKIKWNEVQKAVASDKIFHKELKPEEIENIVNYNEPQVHNASKTPVSAPAAEQLAAAAKFEIKAEDIGFSKETTLTEVPVPVEHPLLPNERLLEANDKYVLVGAGNDKKPFAIMEFPQGTTVDQAIQKAEALNVELAENHIPLEKAPALVEFAGKNNLPLENVAKHYFWLDQEKQGLNKQQIADIIRLAENQNNQAALNELISGNKDSFPYEDYEYASATAPKNVSGRFENITVHYRRVGREQQNYDVTLFASADEKGRIALDGEEVAKFELKQAKEALKDPAGFVKKAASI</sequence>
<organism evidence="2 3">
    <name type="scientific">Candidatus Falkowbacteria bacterium CG10_big_fil_rev_8_21_14_0_10_43_11</name>
    <dbReference type="NCBI Taxonomy" id="1974568"/>
    <lineage>
        <taxon>Bacteria</taxon>
        <taxon>Candidatus Falkowiibacteriota</taxon>
    </lineage>
</organism>